<dbReference type="CDD" id="cd11723">
    <property type="entry name" value="YabN_N_like"/>
    <property type="match status" value="1"/>
</dbReference>
<evidence type="ECO:0000259" key="2">
    <source>
        <dbReference type="Pfam" id="PF03819"/>
    </source>
</evidence>
<protein>
    <submittedName>
        <fullName evidence="3">MazG family protein</fullName>
    </submittedName>
</protein>
<name>A0A511W0W6_9BACI</name>
<dbReference type="InterPro" id="IPR014777">
    <property type="entry name" value="4pyrrole_Mease_sub1"/>
</dbReference>
<reference evidence="3 4" key="1">
    <citation type="submission" date="2019-07" db="EMBL/GenBank/DDBJ databases">
        <title>Whole genome shotgun sequence of Alkalibacillus haloalkaliphilus NBRC 103110.</title>
        <authorList>
            <person name="Hosoyama A."/>
            <person name="Uohara A."/>
            <person name="Ohji S."/>
            <person name="Ichikawa N."/>
        </authorList>
    </citation>
    <scope>NUCLEOTIDE SEQUENCE [LARGE SCALE GENOMIC DNA]</scope>
    <source>
        <strain evidence="3 4">NBRC 103110</strain>
    </source>
</reference>
<evidence type="ECO:0000313" key="3">
    <source>
        <dbReference type="EMBL" id="GEN44740.1"/>
    </source>
</evidence>
<dbReference type="InterPro" id="IPR035013">
    <property type="entry name" value="YabN_N"/>
</dbReference>
<dbReference type="GO" id="GO:0046047">
    <property type="term" value="P:TTP catabolic process"/>
    <property type="evidence" value="ECO:0007669"/>
    <property type="project" value="TreeGrafter"/>
</dbReference>
<dbReference type="InterPro" id="IPR048015">
    <property type="entry name" value="NTP-PPase_MazG-like_N"/>
</dbReference>
<dbReference type="InterPro" id="IPR011551">
    <property type="entry name" value="NTP_PyrPHydrolase_MazG"/>
</dbReference>
<comment type="caution">
    <text evidence="3">The sequence shown here is derived from an EMBL/GenBank/DDBJ whole genome shotgun (WGS) entry which is preliminary data.</text>
</comment>
<dbReference type="GO" id="GO:0046061">
    <property type="term" value="P:dATP catabolic process"/>
    <property type="evidence" value="ECO:0007669"/>
    <property type="project" value="TreeGrafter"/>
</dbReference>
<dbReference type="Pfam" id="PF00590">
    <property type="entry name" value="TP_methylase"/>
    <property type="match status" value="1"/>
</dbReference>
<dbReference type="AlphaFoldDB" id="A0A511W0W6"/>
<dbReference type="EMBL" id="BJYA01000001">
    <property type="protein sequence ID" value="GEN44740.1"/>
    <property type="molecule type" value="Genomic_DNA"/>
</dbReference>
<accession>A0A511W0W6</accession>
<feature type="domain" description="Tetrapyrrole methylase" evidence="1">
    <location>
        <begin position="5"/>
        <end position="204"/>
    </location>
</feature>
<dbReference type="CDD" id="cd11529">
    <property type="entry name" value="NTP-PPase_MazG_Cterm"/>
    <property type="match status" value="1"/>
</dbReference>
<dbReference type="PANTHER" id="PTHR30522">
    <property type="entry name" value="NUCLEOSIDE TRIPHOSPHATE PYROPHOSPHOHYDROLASE"/>
    <property type="match status" value="1"/>
</dbReference>
<sequence>MGRIKVIGLGASTIEQLPLGVYRELIKSSRVLTRTINHPVIDELVDEGVQFQSFDKIYEKNEQFENVYDVIANDLINQAKEEDVIYTVPGHPMVAEKTVQLLLNANETNVEVEIEGGQSFLDPLFTAVQIDPIEGFQLLDGTNLDRSKIQYENHLLISQVFDTFTASEVKLTLMEDLPFDYPITIVEEAGSHNETVKTVPLHELDRDFQVSNLITLYIRPQERNQLHHTFAALKEVIATLRGPNGCPWDQKQTHESLRPYLIEEAYEVIEAIDAQDDDHLAEELGDVLLQIMLHSQIGEENGFFTVDDVIKGITDKMVERHPHVFSDVSVKSVDEVTDNWEAIKQKDKPKTQSVLDGLNDALPRLLYAKEIQKKVAKVGFDWQEESPVINKVKEEIEEFHDAIANKSIDEAEMELGDVLFSIVNLGRFYKIDPEIALNKTCEKFISRFKEVEKLVQQNNETLTNLSLEHLDQYWEQVKSSKA</sequence>
<proteinExistence type="predicted"/>
<dbReference type="InterPro" id="IPR048011">
    <property type="entry name" value="NTP-PPase_MazG-like_C"/>
</dbReference>
<dbReference type="FunFam" id="1.10.287.1080:FF:000003">
    <property type="entry name" value="Nucleoside triphosphate pyrophosphohydrolase"/>
    <property type="match status" value="1"/>
</dbReference>
<evidence type="ECO:0000259" key="1">
    <source>
        <dbReference type="Pfam" id="PF00590"/>
    </source>
</evidence>
<dbReference type="SUPFAM" id="SSF101386">
    <property type="entry name" value="all-alpha NTP pyrophosphatases"/>
    <property type="match status" value="2"/>
</dbReference>
<dbReference type="CDD" id="cd11528">
    <property type="entry name" value="NTP-PPase_MazG_Nterm"/>
    <property type="match status" value="1"/>
</dbReference>
<dbReference type="GO" id="GO:0006203">
    <property type="term" value="P:dGTP catabolic process"/>
    <property type="evidence" value="ECO:0007669"/>
    <property type="project" value="TreeGrafter"/>
</dbReference>
<dbReference type="NCBIfam" id="NF007113">
    <property type="entry name" value="PRK09562.1"/>
    <property type="match status" value="1"/>
</dbReference>
<dbReference type="GO" id="GO:0008168">
    <property type="term" value="F:methyltransferase activity"/>
    <property type="evidence" value="ECO:0007669"/>
    <property type="project" value="InterPro"/>
</dbReference>
<dbReference type="GO" id="GO:0046052">
    <property type="term" value="P:UTP catabolic process"/>
    <property type="evidence" value="ECO:0007669"/>
    <property type="project" value="TreeGrafter"/>
</dbReference>
<dbReference type="InterPro" id="IPR000878">
    <property type="entry name" value="4pyrrol_Mease"/>
</dbReference>
<dbReference type="FunFam" id="1.10.287.1080:FF:000001">
    <property type="entry name" value="Nucleoside triphosphate pyrophosphohydrolase"/>
    <property type="match status" value="1"/>
</dbReference>
<evidence type="ECO:0000313" key="4">
    <source>
        <dbReference type="Proteomes" id="UP000321440"/>
    </source>
</evidence>
<dbReference type="InterPro" id="IPR024180">
    <property type="entry name" value="Tetrapyrrole_Mease/MazG_pred"/>
</dbReference>
<gene>
    <name evidence="3" type="ORF">AHA02nite_05160</name>
</gene>
<dbReference type="Gene3D" id="3.40.1010.10">
    <property type="entry name" value="Cobalt-precorrin-4 Transmethylase, Domain 1"/>
    <property type="match status" value="1"/>
</dbReference>
<feature type="domain" description="NTP pyrophosphohydrolase MazG-like" evidence="2">
    <location>
        <begin position="252"/>
        <end position="325"/>
    </location>
</feature>
<feature type="domain" description="NTP pyrophosphohydrolase MazG-like" evidence="2">
    <location>
        <begin position="387"/>
        <end position="451"/>
    </location>
</feature>
<dbReference type="GO" id="GO:0047429">
    <property type="term" value="F:nucleoside triphosphate diphosphatase activity"/>
    <property type="evidence" value="ECO:0007669"/>
    <property type="project" value="InterPro"/>
</dbReference>
<dbReference type="Gene3D" id="1.10.287.1080">
    <property type="entry name" value="MazG-like"/>
    <property type="match status" value="2"/>
</dbReference>
<dbReference type="InterPro" id="IPR035996">
    <property type="entry name" value="4pyrrol_Methylase_sf"/>
</dbReference>
<dbReference type="NCBIfam" id="TIGR00444">
    <property type="entry name" value="mazG"/>
    <property type="match status" value="1"/>
</dbReference>
<dbReference type="GO" id="GO:0046076">
    <property type="term" value="P:dTTP catabolic process"/>
    <property type="evidence" value="ECO:0007669"/>
    <property type="project" value="TreeGrafter"/>
</dbReference>
<dbReference type="PIRSF" id="PIRSF002845">
    <property type="entry name" value="Ttrprl_mtas_MazG"/>
    <property type="match status" value="1"/>
</dbReference>
<keyword evidence="4" id="KW-1185">Reference proteome</keyword>
<dbReference type="PANTHER" id="PTHR30522:SF0">
    <property type="entry name" value="NUCLEOSIDE TRIPHOSPHATE PYROPHOSPHOHYDROLASE"/>
    <property type="match status" value="1"/>
</dbReference>
<dbReference type="SUPFAM" id="SSF53790">
    <property type="entry name" value="Tetrapyrrole methylase"/>
    <property type="match status" value="1"/>
</dbReference>
<dbReference type="GO" id="GO:0046081">
    <property type="term" value="P:dUTP catabolic process"/>
    <property type="evidence" value="ECO:0007669"/>
    <property type="project" value="TreeGrafter"/>
</dbReference>
<dbReference type="OrthoDB" id="9808939at2"/>
<organism evidence="3 4">
    <name type="scientific">Alkalibacillus haloalkaliphilus</name>
    <dbReference type="NCBI Taxonomy" id="94136"/>
    <lineage>
        <taxon>Bacteria</taxon>
        <taxon>Bacillati</taxon>
        <taxon>Bacillota</taxon>
        <taxon>Bacilli</taxon>
        <taxon>Bacillales</taxon>
        <taxon>Bacillaceae</taxon>
        <taxon>Alkalibacillus</taxon>
    </lineage>
</organism>
<dbReference type="RefSeq" id="WP_146814041.1">
    <property type="nucleotide sequence ID" value="NZ_BJYA01000001.1"/>
</dbReference>
<dbReference type="Proteomes" id="UP000321440">
    <property type="component" value="Unassembled WGS sequence"/>
</dbReference>
<dbReference type="FunFam" id="3.40.1010.10:FF:000008">
    <property type="entry name" value="Similar to nucleoside triphosphate pyrophosphohydrolase, MazG"/>
    <property type="match status" value="1"/>
</dbReference>
<dbReference type="GO" id="GO:0006950">
    <property type="term" value="P:response to stress"/>
    <property type="evidence" value="ECO:0007669"/>
    <property type="project" value="UniProtKB-ARBA"/>
</dbReference>
<dbReference type="InterPro" id="IPR004518">
    <property type="entry name" value="MazG-like_dom"/>
</dbReference>
<dbReference type="Pfam" id="PF03819">
    <property type="entry name" value="MazG"/>
    <property type="match status" value="2"/>
</dbReference>